<dbReference type="SUPFAM" id="SSF46689">
    <property type="entry name" value="Homeodomain-like"/>
    <property type="match status" value="1"/>
</dbReference>
<sequence length="302" mass="35244">MEQRSISLNLELEISNLYTFYYFELTHDFKAGNDQHSFWEFVYIDKGQIHFYVDGALFPLKQGEIIFYKPNSIHWGHPVNHSTPNIMIVSFDCTSACMSFFENQSFPLTDSEKGMLSLILKEAYQSFELDLYSGQIARREPSSFGGEQFIKNYLEILLLQFIRRRSNWRAEPNNSSTLKMNREEDLIEDVIGFLLKNLAVPLSVEHICKHFGIGKTQLHTLFKAKTGYGLKQFFNRLKMEEAKKLIREDIRSITEISEALGFNNVQYFSKQFKQLTDMKPTEYARSIKARFGNGLSEELRTK</sequence>
<dbReference type="EMBL" id="JAGGLB010000010">
    <property type="protein sequence ID" value="MBP1991725.1"/>
    <property type="molecule type" value="Genomic_DNA"/>
</dbReference>
<dbReference type="Pfam" id="PF12833">
    <property type="entry name" value="HTH_18"/>
    <property type="match status" value="1"/>
</dbReference>
<dbReference type="InterPro" id="IPR009057">
    <property type="entry name" value="Homeodomain-like_sf"/>
</dbReference>
<evidence type="ECO:0000256" key="2">
    <source>
        <dbReference type="ARBA" id="ARBA00023125"/>
    </source>
</evidence>
<name>A0ABS4IVX4_9BACL</name>
<evidence type="ECO:0000256" key="1">
    <source>
        <dbReference type="ARBA" id="ARBA00023015"/>
    </source>
</evidence>
<proteinExistence type="predicted"/>
<dbReference type="SUPFAM" id="SSF51215">
    <property type="entry name" value="Regulatory protein AraC"/>
    <property type="match status" value="1"/>
</dbReference>
<gene>
    <name evidence="5" type="ORF">J2Z66_003332</name>
</gene>
<keyword evidence="2" id="KW-0238">DNA-binding</keyword>
<dbReference type="InterPro" id="IPR003313">
    <property type="entry name" value="AraC-bd"/>
</dbReference>
<evidence type="ECO:0000256" key="3">
    <source>
        <dbReference type="ARBA" id="ARBA00023163"/>
    </source>
</evidence>
<reference evidence="5 6" key="1">
    <citation type="submission" date="2021-03" db="EMBL/GenBank/DDBJ databases">
        <title>Genomic Encyclopedia of Type Strains, Phase IV (KMG-IV): sequencing the most valuable type-strain genomes for metagenomic binning, comparative biology and taxonomic classification.</title>
        <authorList>
            <person name="Goeker M."/>
        </authorList>
    </citation>
    <scope>NUCLEOTIDE SEQUENCE [LARGE SCALE GENOMIC DNA]</scope>
    <source>
        <strain evidence="5 6">DSM 26048</strain>
    </source>
</reference>
<dbReference type="InterPro" id="IPR018060">
    <property type="entry name" value="HTH_AraC"/>
</dbReference>
<dbReference type="Proteomes" id="UP001519287">
    <property type="component" value="Unassembled WGS sequence"/>
</dbReference>
<feature type="domain" description="HTH araC/xylS-type" evidence="4">
    <location>
        <begin position="188"/>
        <end position="286"/>
    </location>
</feature>
<evidence type="ECO:0000313" key="5">
    <source>
        <dbReference type="EMBL" id="MBP1991725.1"/>
    </source>
</evidence>
<keyword evidence="6" id="KW-1185">Reference proteome</keyword>
<dbReference type="PANTHER" id="PTHR43280:SF2">
    <property type="entry name" value="HTH-TYPE TRANSCRIPTIONAL REGULATOR EXSA"/>
    <property type="match status" value="1"/>
</dbReference>
<evidence type="ECO:0000313" key="6">
    <source>
        <dbReference type="Proteomes" id="UP001519287"/>
    </source>
</evidence>
<protein>
    <submittedName>
        <fullName evidence="5">AraC-like DNA-binding protein</fullName>
    </submittedName>
</protein>
<dbReference type="PRINTS" id="PR00032">
    <property type="entry name" value="HTHARAC"/>
</dbReference>
<dbReference type="InterPro" id="IPR018062">
    <property type="entry name" value="HTH_AraC-typ_CS"/>
</dbReference>
<organism evidence="5 6">
    <name type="scientific">Paenibacillus eucommiae</name>
    <dbReference type="NCBI Taxonomy" id="1355755"/>
    <lineage>
        <taxon>Bacteria</taxon>
        <taxon>Bacillati</taxon>
        <taxon>Bacillota</taxon>
        <taxon>Bacilli</taxon>
        <taxon>Bacillales</taxon>
        <taxon>Paenibacillaceae</taxon>
        <taxon>Paenibacillus</taxon>
    </lineage>
</organism>
<dbReference type="PROSITE" id="PS00041">
    <property type="entry name" value="HTH_ARAC_FAMILY_1"/>
    <property type="match status" value="1"/>
</dbReference>
<dbReference type="PANTHER" id="PTHR43280">
    <property type="entry name" value="ARAC-FAMILY TRANSCRIPTIONAL REGULATOR"/>
    <property type="match status" value="1"/>
</dbReference>
<dbReference type="Gene3D" id="2.60.120.10">
    <property type="entry name" value="Jelly Rolls"/>
    <property type="match status" value="1"/>
</dbReference>
<dbReference type="RefSeq" id="WP_209972461.1">
    <property type="nucleotide sequence ID" value="NZ_JAGGLB010000010.1"/>
</dbReference>
<keyword evidence="3" id="KW-0804">Transcription</keyword>
<evidence type="ECO:0000259" key="4">
    <source>
        <dbReference type="PROSITE" id="PS01124"/>
    </source>
</evidence>
<dbReference type="InterPro" id="IPR037923">
    <property type="entry name" value="HTH-like"/>
</dbReference>
<accession>A0ABS4IVX4</accession>
<comment type="caution">
    <text evidence="5">The sequence shown here is derived from an EMBL/GenBank/DDBJ whole genome shotgun (WGS) entry which is preliminary data.</text>
</comment>
<dbReference type="InterPro" id="IPR020449">
    <property type="entry name" value="Tscrpt_reg_AraC-type_HTH"/>
</dbReference>
<keyword evidence="1" id="KW-0805">Transcription regulation</keyword>
<dbReference type="Gene3D" id="1.10.10.60">
    <property type="entry name" value="Homeodomain-like"/>
    <property type="match status" value="2"/>
</dbReference>
<dbReference type="PROSITE" id="PS01124">
    <property type="entry name" value="HTH_ARAC_FAMILY_2"/>
    <property type="match status" value="1"/>
</dbReference>
<dbReference type="SMART" id="SM00342">
    <property type="entry name" value="HTH_ARAC"/>
    <property type="match status" value="1"/>
</dbReference>
<dbReference type="Pfam" id="PF02311">
    <property type="entry name" value="AraC_binding"/>
    <property type="match status" value="1"/>
</dbReference>
<dbReference type="InterPro" id="IPR014710">
    <property type="entry name" value="RmlC-like_jellyroll"/>
</dbReference>